<protein>
    <submittedName>
        <fullName evidence="2">VOC family protein</fullName>
    </submittedName>
</protein>
<evidence type="ECO:0000313" key="2">
    <source>
        <dbReference type="EMBL" id="MCC3269052.1"/>
    </source>
</evidence>
<dbReference type="PANTHER" id="PTHR35908">
    <property type="entry name" value="HYPOTHETICAL FUSION PROTEIN"/>
    <property type="match status" value="1"/>
</dbReference>
<evidence type="ECO:0000259" key="1">
    <source>
        <dbReference type="PROSITE" id="PS51819"/>
    </source>
</evidence>
<dbReference type="Pfam" id="PF18029">
    <property type="entry name" value="Glyoxalase_6"/>
    <property type="match status" value="1"/>
</dbReference>
<dbReference type="InterPro" id="IPR041581">
    <property type="entry name" value="Glyoxalase_6"/>
</dbReference>
<dbReference type="CDD" id="cd06587">
    <property type="entry name" value="VOC"/>
    <property type="match status" value="1"/>
</dbReference>
<reference evidence="2" key="1">
    <citation type="submission" date="2021-10" db="EMBL/GenBank/DDBJ databases">
        <title>Novel species in genus Arthrobacter.</title>
        <authorList>
            <person name="Liu Y."/>
        </authorList>
    </citation>
    <scope>NUCLEOTIDE SEQUENCE</scope>
    <source>
        <strain evidence="2">Zg-Y809</strain>
    </source>
</reference>
<accession>A0A9X1S6L9</accession>
<dbReference type="PANTHER" id="PTHR35908:SF1">
    <property type="entry name" value="CONSERVED PROTEIN"/>
    <property type="match status" value="1"/>
</dbReference>
<dbReference type="PROSITE" id="PS51819">
    <property type="entry name" value="VOC"/>
    <property type="match status" value="1"/>
</dbReference>
<gene>
    <name evidence="2" type="ORF">LJ751_06725</name>
</gene>
<dbReference type="InterPro" id="IPR037523">
    <property type="entry name" value="VOC_core"/>
</dbReference>
<dbReference type="AlphaFoldDB" id="A0A9X1S6L9"/>
<feature type="domain" description="VOC" evidence="1">
    <location>
        <begin position="4"/>
        <end position="115"/>
    </location>
</feature>
<name>A0A9X1S6L9_9MICC</name>
<dbReference type="Gene3D" id="3.10.180.10">
    <property type="entry name" value="2,3-Dihydroxybiphenyl 1,2-Dioxygenase, domain 1"/>
    <property type="match status" value="1"/>
</dbReference>
<proteinExistence type="predicted"/>
<sequence length="116" mass="12767">MTLKLGMVTINTTDAELLARWWAEQTNAEITQTNEGWFVVLEGGGLPVMLAFQKVDDQSVGKNSIHLDLAAPDLDAEVDRLLTAGATLVERRGEKSFRWVTLADPHGNEFDVAEQA</sequence>
<organism evidence="2 3">
    <name type="scientific">Arthrobacter gengyunqii</name>
    <dbReference type="NCBI Taxonomy" id="2886940"/>
    <lineage>
        <taxon>Bacteria</taxon>
        <taxon>Bacillati</taxon>
        <taxon>Actinomycetota</taxon>
        <taxon>Actinomycetes</taxon>
        <taxon>Micrococcales</taxon>
        <taxon>Micrococcaceae</taxon>
        <taxon>Arthrobacter</taxon>
    </lineage>
</organism>
<dbReference type="SUPFAM" id="SSF54593">
    <property type="entry name" value="Glyoxalase/Bleomycin resistance protein/Dihydroxybiphenyl dioxygenase"/>
    <property type="match status" value="1"/>
</dbReference>
<comment type="caution">
    <text evidence="2">The sequence shown here is derived from an EMBL/GenBank/DDBJ whole genome shotgun (WGS) entry which is preliminary data.</text>
</comment>
<dbReference type="RefSeq" id="WP_227907572.1">
    <property type="nucleotide sequence ID" value="NZ_CP095461.1"/>
</dbReference>
<evidence type="ECO:0000313" key="3">
    <source>
        <dbReference type="Proteomes" id="UP001139264"/>
    </source>
</evidence>
<dbReference type="EMBL" id="JAJFZP010000006">
    <property type="protein sequence ID" value="MCC3269052.1"/>
    <property type="molecule type" value="Genomic_DNA"/>
</dbReference>
<dbReference type="InterPro" id="IPR029068">
    <property type="entry name" value="Glyas_Bleomycin-R_OHBP_Dase"/>
</dbReference>
<dbReference type="Proteomes" id="UP001139264">
    <property type="component" value="Unassembled WGS sequence"/>
</dbReference>